<dbReference type="AlphaFoldDB" id="A0A6A6A514"/>
<keyword evidence="1" id="KW-0862">Zinc</keyword>
<dbReference type="Pfam" id="PF13639">
    <property type="entry name" value="zf-RING_2"/>
    <property type="match status" value="1"/>
</dbReference>
<organism evidence="4 5">
    <name type="scientific">Dothidotthia symphoricarpi CBS 119687</name>
    <dbReference type="NCBI Taxonomy" id="1392245"/>
    <lineage>
        <taxon>Eukaryota</taxon>
        <taxon>Fungi</taxon>
        <taxon>Dikarya</taxon>
        <taxon>Ascomycota</taxon>
        <taxon>Pezizomycotina</taxon>
        <taxon>Dothideomycetes</taxon>
        <taxon>Pleosporomycetidae</taxon>
        <taxon>Pleosporales</taxon>
        <taxon>Dothidotthiaceae</taxon>
        <taxon>Dothidotthia</taxon>
    </lineage>
</organism>
<feature type="region of interest" description="Disordered" evidence="2">
    <location>
        <begin position="1"/>
        <end position="31"/>
    </location>
</feature>
<dbReference type="InterPro" id="IPR013083">
    <property type="entry name" value="Znf_RING/FYVE/PHD"/>
</dbReference>
<accession>A0A6A6A514</accession>
<sequence length="426" mass="45358">MPPTTSAPKDSTPDATVATANVPNVEVHQPQNTLDEVLGPMVDHAPEGPDQTLPPPPPWLAAYLATVEEFAIQQPQTSLPPPPQGFVAVLAFMGNYLAPPNQTLLPEEVAAYLANAGHHSFPPVFAHQPVANQNSTMSSPEATTAQTLSVGYSSVASPSTTQFATTSSPAAQSDPNQNLLVATNTAIQLQSDNDDNSNSEEFTAALPHEELPSPSMSELADSDIGEDMPGLEDLNIGEDMPVSDLTQYYSILNPVLTNGGPNAASNYAGPSVSFLAALSAAVEPTSPWPGWPSPMAVPPPLASLYGSSWLRNVRPPLDAVAFVNALEQVDISTIAADDMKCPHCWLPFGTTDDDDPSYTYSPDPQEDPAVSAHMLAFRDLPHCEMANNDPVKTPCGHLFGKSCLIEILERMDSICPMCRQDLRKKA</sequence>
<dbReference type="Gene3D" id="3.30.40.10">
    <property type="entry name" value="Zinc/RING finger domain, C3HC4 (zinc finger)"/>
    <property type="match status" value="1"/>
</dbReference>
<dbReference type="OrthoDB" id="5396564at2759"/>
<evidence type="ECO:0000259" key="3">
    <source>
        <dbReference type="PROSITE" id="PS50089"/>
    </source>
</evidence>
<keyword evidence="1" id="KW-0863">Zinc-finger</keyword>
<feature type="domain" description="RING-type" evidence="3">
    <location>
        <begin position="383"/>
        <end position="419"/>
    </location>
</feature>
<gene>
    <name evidence="4" type="ORF">P153DRAFT_388741</name>
</gene>
<dbReference type="PROSITE" id="PS50089">
    <property type="entry name" value="ZF_RING_2"/>
    <property type="match status" value="1"/>
</dbReference>
<keyword evidence="1" id="KW-0479">Metal-binding</keyword>
<protein>
    <recommendedName>
        <fullName evidence="3">RING-type domain-containing protein</fullName>
    </recommendedName>
</protein>
<dbReference type="GO" id="GO:0008270">
    <property type="term" value="F:zinc ion binding"/>
    <property type="evidence" value="ECO:0007669"/>
    <property type="project" value="UniProtKB-KW"/>
</dbReference>
<dbReference type="Proteomes" id="UP000799771">
    <property type="component" value="Unassembled WGS sequence"/>
</dbReference>
<proteinExistence type="predicted"/>
<evidence type="ECO:0000256" key="1">
    <source>
        <dbReference type="PROSITE-ProRule" id="PRU00175"/>
    </source>
</evidence>
<keyword evidence="5" id="KW-1185">Reference proteome</keyword>
<name>A0A6A6A514_9PLEO</name>
<dbReference type="SUPFAM" id="SSF57850">
    <property type="entry name" value="RING/U-box"/>
    <property type="match status" value="1"/>
</dbReference>
<dbReference type="RefSeq" id="XP_033520379.1">
    <property type="nucleotide sequence ID" value="XM_033670775.1"/>
</dbReference>
<dbReference type="InterPro" id="IPR001841">
    <property type="entry name" value="Znf_RING"/>
</dbReference>
<evidence type="ECO:0000313" key="5">
    <source>
        <dbReference type="Proteomes" id="UP000799771"/>
    </source>
</evidence>
<evidence type="ECO:0000313" key="4">
    <source>
        <dbReference type="EMBL" id="KAF2125987.1"/>
    </source>
</evidence>
<dbReference type="GeneID" id="54411207"/>
<evidence type="ECO:0000256" key="2">
    <source>
        <dbReference type="SAM" id="MobiDB-lite"/>
    </source>
</evidence>
<dbReference type="EMBL" id="ML977514">
    <property type="protein sequence ID" value="KAF2125987.1"/>
    <property type="molecule type" value="Genomic_DNA"/>
</dbReference>
<reference evidence="4" key="1">
    <citation type="journal article" date="2020" name="Stud. Mycol.">
        <title>101 Dothideomycetes genomes: a test case for predicting lifestyles and emergence of pathogens.</title>
        <authorList>
            <person name="Haridas S."/>
            <person name="Albert R."/>
            <person name="Binder M."/>
            <person name="Bloem J."/>
            <person name="Labutti K."/>
            <person name="Salamov A."/>
            <person name="Andreopoulos B."/>
            <person name="Baker S."/>
            <person name="Barry K."/>
            <person name="Bills G."/>
            <person name="Bluhm B."/>
            <person name="Cannon C."/>
            <person name="Castanera R."/>
            <person name="Culley D."/>
            <person name="Daum C."/>
            <person name="Ezra D."/>
            <person name="Gonzalez J."/>
            <person name="Henrissat B."/>
            <person name="Kuo A."/>
            <person name="Liang C."/>
            <person name="Lipzen A."/>
            <person name="Lutzoni F."/>
            <person name="Magnuson J."/>
            <person name="Mondo S."/>
            <person name="Nolan M."/>
            <person name="Ohm R."/>
            <person name="Pangilinan J."/>
            <person name="Park H.-J."/>
            <person name="Ramirez L."/>
            <person name="Alfaro M."/>
            <person name="Sun H."/>
            <person name="Tritt A."/>
            <person name="Yoshinaga Y."/>
            <person name="Zwiers L.-H."/>
            <person name="Turgeon B."/>
            <person name="Goodwin S."/>
            <person name="Spatafora J."/>
            <person name="Crous P."/>
            <person name="Grigoriev I."/>
        </authorList>
    </citation>
    <scope>NUCLEOTIDE SEQUENCE</scope>
    <source>
        <strain evidence="4">CBS 119687</strain>
    </source>
</reference>